<accession>X6NNS7</accession>
<evidence type="ECO:0000313" key="2">
    <source>
        <dbReference type="Proteomes" id="UP000023152"/>
    </source>
</evidence>
<sequence length="159" mass="18654">MAQSEVKKPNFTGKWVLEKTDNLDKFLSESEGWGWAMRKLAATAYVHQNIEHDTEKDRIRVRMTNPKNTVNYVATIGGDEFEFVDLSGTDIRAKFTWDENNTILRMKALKFKLEKDNLRFIERWIDPEDGKMKIRTSNEEKKLSMVQIFKKESTVPDFS</sequence>
<evidence type="ECO:0000313" key="1">
    <source>
        <dbReference type="EMBL" id="ETO27027.1"/>
    </source>
</evidence>
<dbReference type="EMBL" id="ASPP01007507">
    <property type="protein sequence ID" value="ETO27027.1"/>
    <property type="molecule type" value="Genomic_DNA"/>
</dbReference>
<dbReference type="CDD" id="cd00742">
    <property type="entry name" value="FABP"/>
    <property type="match status" value="1"/>
</dbReference>
<comment type="caution">
    <text evidence="1">The sequence shown here is derived from an EMBL/GenBank/DDBJ whole genome shotgun (WGS) entry which is preliminary data.</text>
</comment>
<dbReference type="SUPFAM" id="SSF50814">
    <property type="entry name" value="Lipocalins"/>
    <property type="match status" value="1"/>
</dbReference>
<reference evidence="1 2" key="1">
    <citation type="journal article" date="2013" name="Curr. Biol.">
        <title>The Genome of the Foraminiferan Reticulomyxa filosa.</title>
        <authorList>
            <person name="Glockner G."/>
            <person name="Hulsmann N."/>
            <person name="Schleicher M."/>
            <person name="Noegel A.A."/>
            <person name="Eichinger L."/>
            <person name="Gallinger C."/>
            <person name="Pawlowski J."/>
            <person name="Sierra R."/>
            <person name="Euteneuer U."/>
            <person name="Pillet L."/>
            <person name="Moustafa A."/>
            <person name="Platzer M."/>
            <person name="Groth M."/>
            <person name="Szafranski K."/>
            <person name="Schliwa M."/>
        </authorList>
    </citation>
    <scope>NUCLEOTIDE SEQUENCE [LARGE SCALE GENOMIC DNA]</scope>
</reference>
<organism evidence="1 2">
    <name type="scientific">Reticulomyxa filosa</name>
    <dbReference type="NCBI Taxonomy" id="46433"/>
    <lineage>
        <taxon>Eukaryota</taxon>
        <taxon>Sar</taxon>
        <taxon>Rhizaria</taxon>
        <taxon>Retaria</taxon>
        <taxon>Foraminifera</taxon>
        <taxon>Monothalamids</taxon>
        <taxon>Reticulomyxidae</taxon>
        <taxon>Reticulomyxa</taxon>
    </lineage>
</organism>
<dbReference type="InterPro" id="IPR012674">
    <property type="entry name" value="Calycin"/>
</dbReference>
<dbReference type="Gene3D" id="2.40.128.20">
    <property type="match status" value="1"/>
</dbReference>
<name>X6NNS7_RETFI</name>
<protein>
    <submittedName>
        <fullName evidence="1">Uncharacterized protein</fullName>
    </submittedName>
</protein>
<dbReference type="AlphaFoldDB" id="X6NNS7"/>
<keyword evidence="2" id="KW-1185">Reference proteome</keyword>
<dbReference type="OrthoDB" id="412780at2759"/>
<gene>
    <name evidence="1" type="ORF">RFI_10105</name>
</gene>
<dbReference type="Proteomes" id="UP000023152">
    <property type="component" value="Unassembled WGS sequence"/>
</dbReference>
<proteinExistence type="predicted"/>